<keyword evidence="3" id="KW-1185">Reference proteome</keyword>
<dbReference type="PANTHER" id="PTHR44086">
    <property type="entry name" value="THIOSULFATE SULFURTRANSFERASE RDL2, MITOCHONDRIAL-RELATED"/>
    <property type="match status" value="1"/>
</dbReference>
<feature type="domain" description="Rhodanese" evidence="1">
    <location>
        <begin position="33"/>
        <end position="122"/>
    </location>
</feature>
<proteinExistence type="predicted"/>
<dbReference type="Proteomes" id="UP000031668">
    <property type="component" value="Unassembled WGS sequence"/>
</dbReference>
<dbReference type="PANTHER" id="PTHR44086:SF10">
    <property type="entry name" value="THIOSULFATE SULFURTRANSFERASE_RHODANESE-LIKE DOMAIN-CONTAINING PROTEIN 3"/>
    <property type="match status" value="1"/>
</dbReference>
<evidence type="ECO:0000313" key="3">
    <source>
        <dbReference type="Proteomes" id="UP000031668"/>
    </source>
</evidence>
<protein>
    <submittedName>
        <fullName evidence="2">Thiosulfate sulfurtransferase RDL1, mitochondrial</fullName>
    </submittedName>
</protein>
<dbReference type="SUPFAM" id="SSF52821">
    <property type="entry name" value="Rhodanese/Cell cycle control phosphatase"/>
    <property type="match status" value="1"/>
</dbReference>
<dbReference type="Pfam" id="PF00581">
    <property type="entry name" value="Rhodanese"/>
    <property type="match status" value="1"/>
</dbReference>
<dbReference type="OMA" id="GSAHDWY"/>
<accession>A0A0C2IS34</accession>
<dbReference type="InterPro" id="IPR036873">
    <property type="entry name" value="Rhodanese-like_dom_sf"/>
</dbReference>
<evidence type="ECO:0000313" key="2">
    <source>
        <dbReference type="EMBL" id="KII68254.1"/>
    </source>
</evidence>
<dbReference type="SMART" id="SM00450">
    <property type="entry name" value="RHOD"/>
    <property type="match status" value="1"/>
</dbReference>
<reference evidence="2 3" key="1">
    <citation type="journal article" date="2014" name="Genome Biol. Evol.">
        <title>The genome of the myxosporean Thelohanellus kitauei shows adaptations to nutrient acquisition within its fish host.</title>
        <authorList>
            <person name="Yang Y."/>
            <person name="Xiong J."/>
            <person name="Zhou Z."/>
            <person name="Huo F."/>
            <person name="Miao W."/>
            <person name="Ran C."/>
            <person name="Liu Y."/>
            <person name="Zhang J."/>
            <person name="Feng J."/>
            <person name="Wang M."/>
            <person name="Wang M."/>
            <person name="Wang L."/>
            <person name="Yao B."/>
        </authorList>
    </citation>
    <scope>NUCLEOTIDE SEQUENCE [LARGE SCALE GENOMIC DNA]</scope>
    <source>
        <strain evidence="2">Wuqing</strain>
    </source>
</reference>
<comment type="caution">
    <text evidence="2">The sequence shown here is derived from an EMBL/GenBank/DDBJ whole genome shotgun (WGS) entry which is preliminary data.</text>
</comment>
<dbReference type="AlphaFoldDB" id="A0A0C2IS34"/>
<organism evidence="2 3">
    <name type="scientific">Thelohanellus kitauei</name>
    <name type="common">Myxosporean</name>
    <dbReference type="NCBI Taxonomy" id="669202"/>
    <lineage>
        <taxon>Eukaryota</taxon>
        <taxon>Metazoa</taxon>
        <taxon>Cnidaria</taxon>
        <taxon>Myxozoa</taxon>
        <taxon>Myxosporea</taxon>
        <taxon>Bivalvulida</taxon>
        <taxon>Platysporina</taxon>
        <taxon>Myxobolidae</taxon>
        <taxon>Thelohanellus</taxon>
    </lineage>
</organism>
<dbReference type="PROSITE" id="PS50206">
    <property type="entry name" value="RHODANESE_3"/>
    <property type="match status" value="1"/>
</dbReference>
<dbReference type="Gene3D" id="3.40.250.10">
    <property type="entry name" value="Rhodanese-like domain"/>
    <property type="match status" value="1"/>
</dbReference>
<evidence type="ECO:0000259" key="1">
    <source>
        <dbReference type="PROSITE" id="PS50206"/>
    </source>
</evidence>
<dbReference type="EMBL" id="JWZT01002878">
    <property type="protein sequence ID" value="KII68254.1"/>
    <property type="molecule type" value="Genomic_DNA"/>
</dbReference>
<gene>
    <name evidence="2" type="ORF">RF11_07976</name>
</gene>
<name>A0A0C2IS34_THEKT</name>
<dbReference type="OrthoDB" id="566238at2759"/>
<dbReference type="GO" id="GO:0004792">
    <property type="term" value="F:thiosulfate-cyanide sulfurtransferase activity"/>
    <property type="evidence" value="ECO:0007669"/>
    <property type="project" value="TreeGrafter"/>
</dbReference>
<keyword evidence="2" id="KW-0808">Transferase</keyword>
<dbReference type="GO" id="GO:0005739">
    <property type="term" value="C:mitochondrion"/>
    <property type="evidence" value="ECO:0007669"/>
    <property type="project" value="TreeGrafter"/>
</dbReference>
<dbReference type="InterPro" id="IPR001763">
    <property type="entry name" value="Rhodanese-like_dom"/>
</dbReference>
<sequence>MRRCGIFRILNFSTMTNKTVDTSQFKKYVLENSAERPVLIDVRSKQEFEGQKLSHAINIPHDEIQKVFELAPDEFQQRVGIPKPQKGEPIVCFCTKGIRCAMACKTLEGLGYTNSRHLKDGLCCIEWD</sequence>